<feature type="domain" description="Periplakin-like plectin repeat" evidence="9">
    <location>
        <begin position="928"/>
        <end position="1091"/>
    </location>
</feature>
<dbReference type="PANTHER" id="PTHR23169">
    <property type="entry name" value="ENVOPLAKIN"/>
    <property type="match status" value="1"/>
</dbReference>
<keyword evidence="2" id="KW-0597">Phosphoprotein</keyword>
<feature type="region of interest" description="Disordered" evidence="6">
    <location>
        <begin position="1"/>
        <end position="34"/>
    </location>
</feature>
<evidence type="ECO:0000256" key="4">
    <source>
        <dbReference type="ARBA" id="ARBA00023054"/>
    </source>
</evidence>
<dbReference type="SMART" id="SM00250">
    <property type="entry name" value="PLEC"/>
    <property type="match status" value="7"/>
</dbReference>
<name>A0A8X7X3R6_POLSE</name>
<organism evidence="10 11">
    <name type="scientific">Polypterus senegalus</name>
    <name type="common">Senegal bichir</name>
    <dbReference type="NCBI Taxonomy" id="55291"/>
    <lineage>
        <taxon>Eukaryota</taxon>
        <taxon>Metazoa</taxon>
        <taxon>Chordata</taxon>
        <taxon>Craniata</taxon>
        <taxon>Vertebrata</taxon>
        <taxon>Euteleostomi</taxon>
        <taxon>Actinopterygii</taxon>
        <taxon>Polypteriformes</taxon>
        <taxon>Polypteridae</taxon>
        <taxon>Polypterus</taxon>
    </lineage>
</organism>
<dbReference type="Gene3D" id="1.20.58.60">
    <property type="match status" value="3"/>
</dbReference>
<keyword evidence="3" id="KW-0677">Repeat</keyword>
<dbReference type="GO" id="GO:0016020">
    <property type="term" value="C:membrane"/>
    <property type="evidence" value="ECO:0007669"/>
    <property type="project" value="TreeGrafter"/>
</dbReference>
<feature type="domain" description="Periplakin/Envoplakin N-terminal" evidence="8">
    <location>
        <begin position="48"/>
        <end position="140"/>
    </location>
</feature>
<evidence type="ECO:0000256" key="1">
    <source>
        <dbReference type="ARBA" id="ARBA00009109"/>
    </source>
</evidence>
<evidence type="ECO:0000256" key="2">
    <source>
        <dbReference type="ARBA" id="ARBA00022553"/>
    </source>
</evidence>
<proteinExistence type="inferred from homology"/>
<dbReference type="EMBL" id="JAATIS010004753">
    <property type="protein sequence ID" value="KAG2460821.1"/>
    <property type="molecule type" value="Genomic_DNA"/>
</dbReference>
<evidence type="ECO:0000313" key="10">
    <source>
        <dbReference type="EMBL" id="KAG2460821.1"/>
    </source>
</evidence>
<dbReference type="InterPro" id="IPR018159">
    <property type="entry name" value="Spectrin/alpha-actinin"/>
</dbReference>
<feature type="domain" description="Periplakin-like plectin repeat" evidence="9">
    <location>
        <begin position="1166"/>
        <end position="1328"/>
    </location>
</feature>
<dbReference type="GO" id="GO:0042060">
    <property type="term" value="P:wound healing"/>
    <property type="evidence" value="ECO:0007669"/>
    <property type="project" value="TreeGrafter"/>
</dbReference>
<feature type="coiled-coil region" evidence="5">
    <location>
        <begin position="1114"/>
        <end position="1148"/>
    </location>
</feature>
<evidence type="ECO:0000259" key="8">
    <source>
        <dbReference type="Pfam" id="PF23160"/>
    </source>
</evidence>
<feature type="coiled-coil region" evidence="5">
    <location>
        <begin position="987"/>
        <end position="1014"/>
    </location>
</feature>
<dbReference type="Gene3D" id="2.30.30.40">
    <property type="entry name" value="SH3 Domains"/>
    <property type="match status" value="1"/>
</dbReference>
<feature type="non-terminal residue" evidence="10">
    <location>
        <position position="2000"/>
    </location>
</feature>
<feature type="coiled-coil region" evidence="5">
    <location>
        <begin position="408"/>
        <end position="481"/>
    </location>
</feature>
<feature type="non-terminal residue" evidence="10">
    <location>
        <position position="1"/>
    </location>
</feature>
<dbReference type="InterPro" id="IPR001101">
    <property type="entry name" value="Plectin_repeat"/>
</dbReference>
<feature type="domain" description="Desmoplakin SH3" evidence="7">
    <location>
        <begin position="368"/>
        <end position="404"/>
    </location>
</feature>
<dbReference type="Gene3D" id="3.90.1290.10">
    <property type="entry name" value="Plakin repeat"/>
    <property type="match status" value="1"/>
</dbReference>
<keyword evidence="4 5" id="KW-0175">Coiled coil</keyword>
<dbReference type="Pfam" id="PF23160">
    <property type="entry name" value="Spectrin_1st_PEPL"/>
    <property type="match status" value="1"/>
</dbReference>
<dbReference type="GO" id="GO:0005198">
    <property type="term" value="F:structural molecule activity"/>
    <property type="evidence" value="ECO:0007669"/>
    <property type="project" value="TreeGrafter"/>
</dbReference>
<dbReference type="CDD" id="cd00176">
    <property type="entry name" value="SPEC"/>
    <property type="match status" value="1"/>
</dbReference>
<feature type="coiled-coil region" evidence="5">
    <location>
        <begin position="1440"/>
        <end position="1474"/>
    </location>
</feature>
<dbReference type="PANTHER" id="PTHR23169:SF7">
    <property type="entry name" value="ENVOPLAKIN"/>
    <property type="match status" value="1"/>
</dbReference>
<evidence type="ECO:0000256" key="5">
    <source>
        <dbReference type="SAM" id="Coils"/>
    </source>
</evidence>
<dbReference type="SMART" id="SM00150">
    <property type="entry name" value="SPEC"/>
    <property type="match status" value="2"/>
</dbReference>
<dbReference type="Proteomes" id="UP000886611">
    <property type="component" value="Unassembled WGS sequence"/>
</dbReference>
<protein>
    <submittedName>
        <fullName evidence="10">EVPL protein</fullName>
    </submittedName>
</protein>
<feature type="coiled-coil region" evidence="5">
    <location>
        <begin position="605"/>
        <end position="674"/>
    </location>
</feature>
<dbReference type="SUPFAM" id="SSF75399">
    <property type="entry name" value="Plakin repeat"/>
    <property type="match status" value="2"/>
</dbReference>
<dbReference type="InterPro" id="IPR041615">
    <property type="entry name" value="Desmoplakin_SH3"/>
</dbReference>
<sequence length="2000" mass="231766">MSSKGPEPEVTSSKGPSSEMMSSEAPEPCRISRERAQNNELALLIARMQKNADQVEKHIYFNEEKLALDEKYLKSGQRFQYEKDNSEALGESEMLLKDLFLDADKAKKMNHPQATEIEQDIKNLHERWSKNCSKYRDVYENKPDVPLSAPSLDWMTILGQKQIQVNQGSYPVGLPEMEKQIAEHNILHKQIEEYGPQIEQTFTGKPESSKQRKNHLASLYGYLQGCTKELLFLSENQDKILNEDWSDHMNDHVEIRREYENFKTNSLLDHEGEVNKLLDKGDKLLMEKHPASSTIQAHRDALQTEWQDFLNLCVCKETHLHNVEDYKKFYEDVDSASQAVKKQNADLDSKVANSNSSSEIQRYIEDFITRGERYNLKDNRDNDNWVVQDVDGVSKTLPGVCFQVLPPDPEATSRLDRLNKDLNDLKNKRTNLQNNLKSQNLEVSRSLNTAPLMSSGDEPQARKLGSRLEDINNNLEQCEKDIVTRLRAPVSRSAAPQDISKRLQDQENTSKTLQSLSMEKDAVKRDIDDFLSRRPTGPSASALPAQLDKVQNKCEEVTALSSLYTQKANASLNLENQMKKVDSIISGMESNLAKDTGIPSTSDGIQIRNQELQRMKKDLSNSQDELQKLQRDYAKAEQQSSALQKGYQEYCPDIKRQQLEVQKLNSRYANVANQLEHRWGLLYLGQLDLIAFHFPYSYFSSFLRDKLIKEAELKNMDFQNANKSLSNYMSNIPNNKPMPYDSLTEVNNKLNSQKRVVDELKRKNDDVDRAVKVSQDLQALSQEYDAHSDKYRMSLEPSIAAQDSKKQLSTPLKDSIQKQEKDLVNQYTKVSAENEQLLSQLQFAKNVKAQKEEQVNEVVVKQQVHQENLQKSLNEVENLKKDLDDEVSKRSKVNSELEDLRKKLLFLKSRRGVERLEEKEVVQYYRDPKLESDLSVLRSKIQDESTRRSTTQSEVVLITQKIAVLEKELKSVTPQLLTKEVTRIEKDPQLDQAAADLRKEIQRLREEVHRSDSDTVRVKTEVNVLSQKKPNVKEKVVTKEVVKFEKDPEMLKAVREFQTMISDESEKSKKINDLIFQTRSQINTLERIIPTLEPKVVTKELKKVEQDPELINESSRLRSQLQDERNKNSSLLNEISSLQIRYREVEQLKPKVQVKEVVSEIFRVDPETETEVARLKRELQGSSKHRAEMEREINQVTIDLQALRSQKPKVELKEVTQEVLKMEMSPEIQREIEKLKQQLRRLNDSHNQSEDLLLRLRKERDEWKAEKSKVETKLVNKEFIKYENDPLLEKEAERLRREMREEAQKRRAIEELVFDLQNKHILMERQKPPEKVVVQEILRLQKDPKQFMEHDKLSKDLDEEIKSRRRLELEIEQLRTLILEKERSLNLEEERSKKITLETELRQIKMRIKEIEMAPAPVEERIIMEEVLKVERDPYLDKASSSMRVDIERERNEILRLERELRTLQIKIEILQREKTVEKTVYKEVIRVEKDKVVQNERLRIRDQLNQERNARRNAEDEIRRLTERITRLDDARRDMSREEKALTQTRDSLLQEKNGLAQNMNNLQTEKQQISISYKQQSKLMNEKSQQSRQKGIQLESMIQKLEQDILQEKDTLNQRELTIKDLQNTFRKEEAKHSEKQTRETNLSTRISILDPETGKDMSPYEAYKQGLIDRNQYLQLEELECDWEEITTLGPDGEVSVLQDRKSGKQYSIKDAIRERRVTAEEVRLYKDGKIPISEFALLVAGESKPKDISTFMSKSPLHSPTTQAQRTFFQSSSPPTSFQEDNYPIAGIYDTNTDSRISIRNAMNRKMIDPITGNKLLEAQAATGGIVDVISKDRYSVHKAAERGLIESTHLQRLLNAQKAYTGVEDPVTKERLSVGEAAQKGWMPRDSALAYMEAQVLTGGLVDPKRTGRINITDAIQSNMVDSATAKMLQDDSAYPKDIIDPVSKEKINYKEAMARCQRDPSTGLLLLPAVSTNSISYPSYRPVNRSLLSSGYGY</sequence>
<dbReference type="Pfam" id="PF26346">
    <property type="entry name" value="Plectin_PPL"/>
    <property type="match status" value="3"/>
</dbReference>
<dbReference type="FunFam" id="3.30.160.780:FF:000002">
    <property type="entry name" value="Envoplakin b"/>
    <property type="match status" value="1"/>
</dbReference>
<evidence type="ECO:0000256" key="3">
    <source>
        <dbReference type="ARBA" id="ARBA00022737"/>
    </source>
</evidence>
<dbReference type="InterPro" id="IPR043197">
    <property type="entry name" value="Plakin"/>
</dbReference>
<feature type="coiled-coil region" evidence="5">
    <location>
        <begin position="743"/>
        <end position="770"/>
    </location>
</feature>
<dbReference type="SUPFAM" id="SSF46966">
    <property type="entry name" value="Spectrin repeat"/>
    <property type="match status" value="3"/>
</dbReference>
<dbReference type="Pfam" id="PF17902">
    <property type="entry name" value="SH3_10"/>
    <property type="match status" value="1"/>
</dbReference>
<feature type="compositionally biased region" description="Low complexity" evidence="6">
    <location>
        <begin position="17"/>
        <end position="28"/>
    </location>
</feature>
<evidence type="ECO:0000256" key="6">
    <source>
        <dbReference type="SAM" id="MobiDB-lite"/>
    </source>
</evidence>
<dbReference type="GO" id="GO:0045296">
    <property type="term" value="F:cadherin binding"/>
    <property type="evidence" value="ECO:0007669"/>
    <property type="project" value="TreeGrafter"/>
</dbReference>
<feature type="coiled-coil region" evidence="5">
    <location>
        <begin position="834"/>
        <end position="910"/>
    </location>
</feature>
<dbReference type="InterPro" id="IPR055419">
    <property type="entry name" value="Spectrin_PEPL/EVPL"/>
</dbReference>
<comment type="caution">
    <text evidence="10">The sequence shown here is derived from an EMBL/GenBank/DDBJ whole genome shotgun (WGS) entry which is preliminary data.</text>
</comment>
<evidence type="ECO:0000313" key="11">
    <source>
        <dbReference type="Proteomes" id="UP000886611"/>
    </source>
</evidence>
<dbReference type="Gene3D" id="3.30.160.780">
    <property type="match status" value="1"/>
</dbReference>
<dbReference type="InterPro" id="IPR058847">
    <property type="entry name" value="Plectin_PPL"/>
</dbReference>
<feature type="coiled-coil region" evidence="5">
    <location>
        <begin position="1498"/>
        <end position="1567"/>
    </location>
</feature>
<dbReference type="GO" id="GO:0005737">
    <property type="term" value="C:cytoplasm"/>
    <property type="evidence" value="ECO:0007669"/>
    <property type="project" value="TreeGrafter"/>
</dbReference>
<dbReference type="InterPro" id="IPR035915">
    <property type="entry name" value="Plakin_repeat_sf"/>
</dbReference>
<dbReference type="FunFam" id="3.90.1290.10:FF:000010">
    <property type="entry name" value="Envoplakin a"/>
    <property type="match status" value="1"/>
</dbReference>
<dbReference type="GO" id="GO:0045104">
    <property type="term" value="P:intermediate filament cytoskeleton organization"/>
    <property type="evidence" value="ECO:0007669"/>
    <property type="project" value="InterPro"/>
</dbReference>
<feature type="coiled-coil region" evidence="5">
    <location>
        <begin position="1172"/>
        <end position="1312"/>
    </location>
</feature>
<reference evidence="10 11" key="1">
    <citation type="journal article" date="2021" name="Cell">
        <title>Tracing the genetic footprints of vertebrate landing in non-teleost ray-finned fishes.</title>
        <authorList>
            <person name="Bi X."/>
            <person name="Wang K."/>
            <person name="Yang L."/>
            <person name="Pan H."/>
            <person name="Jiang H."/>
            <person name="Wei Q."/>
            <person name="Fang M."/>
            <person name="Yu H."/>
            <person name="Zhu C."/>
            <person name="Cai Y."/>
            <person name="He Y."/>
            <person name="Gan X."/>
            <person name="Zeng H."/>
            <person name="Yu D."/>
            <person name="Zhu Y."/>
            <person name="Jiang H."/>
            <person name="Qiu Q."/>
            <person name="Yang H."/>
            <person name="Zhang Y.E."/>
            <person name="Wang W."/>
            <person name="Zhu M."/>
            <person name="He S."/>
            <person name="Zhang G."/>
        </authorList>
    </citation>
    <scope>NUCLEOTIDE SEQUENCE [LARGE SCALE GENOMIC DNA]</scope>
    <source>
        <strain evidence="10">Bchr_013</strain>
    </source>
</reference>
<feature type="coiled-coil region" evidence="5">
    <location>
        <begin position="1350"/>
        <end position="1414"/>
    </location>
</feature>
<keyword evidence="11" id="KW-1185">Reference proteome</keyword>
<gene>
    <name evidence="10" type="primary">Evpl</name>
    <name evidence="10" type="ORF">GTO96_0011417</name>
</gene>
<comment type="similarity">
    <text evidence="1">Belongs to the plakin or cytolinker family.</text>
</comment>
<evidence type="ECO:0000259" key="7">
    <source>
        <dbReference type="Pfam" id="PF17902"/>
    </source>
</evidence>
<dbReference type="Pfam" id="PF21097">
    <property type="entry name" value="SR_plectin_7"/>
    <property type="match status" value="1"/>
</dbReference>
<dbReference type="GO" id="GO:0005882">
    <property type="term" value="C:intermediate filament"/>
    <property type="evidence" value="ECO:0007669"/>
    <property type="project" value="TreeGrafter"/>
</dbReference>
<accession>A0A8X7X3R6</accession>
<feature type="region of interest" description="Disordered" evidence="6">
    <location>
        <begin position="489"/>
        <end position="512"/>
    </location>
</feature>
<dbReference type="Pfam" id="PF00681">
    <property type="entry name" value="Plectin"/>
    <property type="match status" value="3"/>
</dbReference>
<feature type="coiled-coil region" evidence="5">
    <location>
        <begin position="1600"/>
        <end position="1641"/>
    </location>
</feature>
<feature type="domain" description="Periplakin-like plectin repeat" evidence="9">
    <location>
        <begin position="1385"/>
        <end position="1534"/>
    </location>
</feature>
<evidence type="ECO:0000259" key="9">
    <source>
        <dbReference type="Pfam" id="PF26346"/>
    </source>
</evidence>